<dbReference type="InterPro" id="IPR008545">
    <property type="entry name" value="Web"/>
</dbReference>
<dbReference type="AlphaFoldDB" id="A0ABC8R7G1"/>
<feature type="compositionally biased region" description="Polar residues" evidence="4">
    <location>
        <begin position="579"/>
        <end position="600"/>
    </location>
</feature>
<feature type="compositionally biased region" description="Basic and acidic residues" evidence="4">
    <location>
        <begin position="537"/>
        <end position="572"/>
    </location>
</feature>
<comment type="similarity">
    <text evidence="1">Belongs to the WEB family.</text>
</comment>
<reference evidence="5 7" key="1">
    <citation type="submission" date="2024-02" db="EMBL/GenBank/DDBJ databases">
        <authorList>
            <person name="Vignale AGUSTIN F."/>
            <person name="Sosa J E."/>
            <person name="Modenutti C."/>
        </authorList>
    </citation>
    <scope>NUCLEOTIDE SEQUENCE [LARGE SCALE GENOMIC DNA]</scope>
</reference>
<dbReference type="PANTHER" id="PTHR32054">
    <property type="entry name" value="HEAVY CHAIN, PUTATIVE, EXPRESSED-RELATED-RELATED"/>
    <property type="match status" value="1"/>
</dbReference>
<feature type="coiled-coil region" evidence="3">
    <location>
        <begin position="506"/>
        <end position="533"/>
    </location>
</feature>
<dbReference type="PANTHER" id="PTHR32054:SF2">
    <property type="entry name" value="PROTEIN PLASTID MOVEMENT IMPAIRED 2"/>
    <property type="match status" value="1"/>
</dbReference>
<name>A0ABC8R7G1_9AQUA</name>
<evidence type="ECO:0000256" key="2">
    <source>
        <dbReference type="ARBA" id="ARBA00023054"/>
    </source>
</evidence>
<protein>
    <recommendedName>
        <fullName evidence="8">Protein PLASTID MOVEMENT IMPAIRED 2</fullName>
    </recommendedName>
</protein>
<feature type="region of interest" description="Disordered" evidence="4">
    <location>
        <begin position="537"/>
        <end position="615"/>
    </location>
</feature>
<keyword evidence="2 3" id="KW-0175">Coiled coil</keyword>
<keyword evidence="7" id="KW-1185">Reference proteome</keyword>
<dbReference type="EMBL" id="CAUOFW020000901">
    <property type="protein sequence ID" value="CAK9138553.1"/>
    <property type="molecule type" value="Genomic_DNA"/>
</dbReference>
<evidence type="ECO:0008006" key="8">
    <source>
        <dbReference type="Google" id="ProtNLM"/>
    </source>
</evidence>
<evidence type="ECO:0000313" key="5">
    <source>
        <dbReference type="EMBL" id="CAK9138553.1"/>
    </source>
</evidence>
<proteinExistence type="inferred from homology"/>
<sequence length="638" mass="72976">MDGGDMNSRRRVGSVKEAINLYRGKFSEGNSALEKSQMNFPEPSARTREFRLARRAIGRLNENQKIAESVKARAESELLDARETVRDLSLRIEESNSRAKLQLPDGEKLQKHKSSAEEGELSIGNTKDYRYAEVMRELKYVKQELSKLKLDMASILEEKRQAEKETEASSSKLRSYSISVEALTKEIEELNEEQVLVELARIEALKEFGVIEDQRKEEAKQYSSAMEETRKNMNDIIQEIDRSKELELKLAVTNSDVNVLQSELRQIKEMDKRIQKHEKLKNQEDGHQKGGEWESSSLLQSVTEELEAAKKELASIREEGFQFMASMDIVRHELKHVSEETAQLRKTEEKADLTIQDLNSKLLRAKTKLEAASAAEENAKSIVTNLSLTLEQLNAEAEAAKKEKVLTSEETSNVKAEVEKIESEIDLAEERLQAAMQELEAIKSSEAIALENLKVQTEITMRARAPASEHTSKITISNFEYEYLRGRAVGAEEIADKKVAAAQAWIEALKASEKELQMKAEIAQREIRELRVEEEKELYRTEKSPTAKRLVENERHSRWQKHEKNLEPENLQRKVTLPRKSTNRNGTATPARQAKFQKSASPAARHLPRSTSVTMRRRRRVMPSITKFFSNKRSERNV</sequence>
<evidence type="ECO:0000256" key="1">
    <source>
        <dbReference type="ARBA" id="ARBA00005485"/>
    </source>
</evidence>
<evidence type="ECO:0000256" key="3">
    <source>
        <dbReference type="SAM" id="Coils"/>
    </source>
</evidence>
<dbReference type="Pfam" id="PF05701">
    <property type="entry name" value="WEMBL"/>
    <property type="match status" value="1"/>
</dbReference>
<dbReference type="Proteomes" id="UP001642360">
    <property type="component" value="Unassembled WGS sequence"/>
</dbReference>
<organism evidence="5 7">
    <name type="scientific">Ilex paraguariensis</name>
    <name type="common">yerba mate</name>
    <dbReference type="NCBI Taxonomy" id="185542"/>
    <lineage>
        <taxon>Eukaryota</taxon>
        <taxon>Viridiplantae</taxon>
        <taxon>Streptophyta</taxon>
        <taxon>Embryophyta</taxon>
        <taxon>Tracheophyta</taxon>
        <taxon>Spermatophyta</taxon>
        <taxon>Magnoliopsida</taxon>
        <taxon>eudicotyledons</taxon>
        <taxon>Gunneridae</taxon>
        <taxon>Pentapetalae</taxon>
        <taxon>asterids</taxon>
        <taxon>campanulids</taxon>
        <taxon>Aquifoliales</taxon>
        <taxon>Aquifoliaceae</taxon>
        <taxon>Ilex</taxon>
    </lineage>
</organism>
<evidence type="ECO:0000313" key="6">
    <source>
        <dbReference type="EMBL" id="CAK9161935.1"/>
    </source>
</evidence>
<evidence type="ECO:0000313" key="7">
    <source>
        <dbReference type="Proteomes" id="UP001642360"/>
    </source>
</evidence>
<dbReference type="EMBL" id="CAUOFW020003761">
    <property type="protein sequence ID" value="CAK9161935.1"/>
    <property type="molecule type" value="Genomic_DNA"/>
</dbReference>
<accession>A0ABC8R7G1</accession>
<gene>
    <name evidence="6" type="ORF">ILEXP_LOCUS30761</name>
    <name evidence="5" type="ORF">ILEXP_LOCUS5900</name>
</gene>
<feature type="coiled-coil region" evidence="3">
    <location>
        <begin position="131"/>
        <end position="319"/>
    </location>
</feature>
<feature type="coiled-coil region" evidence="3">
    <location>
        <begin position="355"/>
        <end position="445"/>
    </location>
</feature>
<evidence type="ECO:0000256" key="4">
    <source>
        <dbReference type="SAM" id="MobiDB-lite"/>
    </source>
</evidence>
<comment type="caution">
    <text evidence="5">The sequence shown here is derived from an EMBL/GenBank/DDBJ whole genome shotgun (WGS) entry which is preliminary data.</text>
</comment>